<evidence type="ECO:0000313" key="9">
    <source>
        <dbReference type="Proteomes" id="UP001412239"/>
    </source>
</evidence>
<keyword evidence="9" id="KW-1185">Reference proteome</keyword>
<dbReference type="GO" id="GO:0051286">
    <property type="term" value="C:cell tip"/>
    <property type="evidence" value="ECO:0007669"/>
    <property type="project" value="TreeGrafter"/>
</dbReference>
<dbReference type="SMART" id="SM00320">
    <property type="entry name" value="WD40"/>
    <property type="match status" value="4"/>
</dbReference>
<dbReference type="GO" id="GO:0005634">
    <property type="term" value="C:nucleus"/>
    <property type="evidence" value="ECO:0007669"/>
    <property type="project" value="TreeGrafter"/>
</dbReference>
<dbReference type="Gene3D" id="2.130.10.10">
    <property type="entry name" value="YVTN repeat-like/Quinoprotein amine dehydrogenase"/>
    <property type="match status" value="1"/>
</dbReference>
<dbReference type="PANTHER" id="PTHR14107:SF16">
    <property type="entry name" value="AT02583P"/>
    <property type="match status" value="1"/>
</dbReference>
<evidence type="ECO:0000256" key="5">
    <source>
        <dbReference type="ARBA" id="ARBA00038682"/>
    </source>
</evidence>
<accession>A0A292PNE5</accession>
<dbReference type="PROSITE" id="PS50082">
    <property type="entry name" value="WD_REPEATS_2"/>
    <property type="match status" value="1"/>
</dbReference>
<dbReference type="PANTHER" id="PTHR14107">
    <property type="entry name" value="WD REPEAT PROTEIN"/>
    <property type="match status" value="1"/>
</dbReference>
<comment type="similarity">
    <text evidence="4">Belongs to the WD repeat creC family.</text>
</comment>
<dbReference type="GO" id="GO:0032153">
    <property type="term" value="C:cell division site"/>
    <property type="evidence" value="ECO:0007669"/>
    <property type="project" value="TreeGrafter"/>
</dbReference>
<feature type="compositionally biased region" description="Polar residues" evidence="7">
    <location>
        <begin position="117"/>
        <end position="127"/>
    </location>
</feature>
<keyword evidence="2" id="KW-0677">Repeat</keyword>
<sequence>MFVLPPTPPRHPGTPGAVLWGNGVPGTPLPIVETNTIIAYPEGPDCQFSVGEGTYILKEDIFLATPLPHPTESPITNLNPLSTAPQPTVAGTKLSLVAIKSKDAPSPIYRSPGMSPSRESQSGYDPRTSADSHSVKTGSGSNTSRNGDGVTVATEKFGGGNASLSASSKDTAKRKKPKNNIAKNNSTFVSRIVPHENLAKRLAERNSEDLFVFANIHRAFHWLDMGSSVKQEPLSKILFAKAHPLCHDVNLLTKSSAHLDVIIGFSSGDIVWFDPISNKYARLNKNGTINSHAVADIKWIPGTENLFLAAHQDGSLVVYDKEKEDAPFMPEDPLDATEMSEKTATGSDTATLLRYFSVSKSVESKNQRTNPVSYWSVSRSAITAFAFSPDCQYVAVVAEDQCLRVINIVKEKLLDVYSSYYGGLMCVCWSPDGRYVVTGGQDDLVSIWSFHDRRIVARCEGHHSWVSSVAFDPWRCDDRTYRFGSVGNDCRLLLWDFSVGMLHKPKAAATQQRGSMPTHNYQSQSGRIHAESLSGRLRSNSNIASTHDESSDQAIGVHPVEERARTAVLPPIMSKVIDAEHLTQLVFREDSIITTCVDGTCSPPNSFFFFGSRFFFFFSFPPNLEIQVLSKGFLPLFLPWPSLSDITWYRT</sequence>
<name>A0A292PNE5_9PEZI</name>
<dbReference type="InterPro" id="IPR036322">
    <property type="entry name" value="WD40_repeat_dom_sf"/>
</dbReference>
<proteinExistence type="inferred from homology"/>
<dbReference type="PROSITE" id="PS50294">
    <property type="entry name" value="WD_REPEATS_REGION"/>
    <property type="match status" value="1"/>
</dbReference>
<dbReference type="AlphaFoldDB" id="A0A292PNE5"/>
<evidence type="ECO:0000313" key="8">
    <source>
        <dbReference type="EMBL" id="CUS09046.1"/>
    </source>
</evidence>
<feature type="region of interest" description="Disordered" evidence="7">
    <location>
        <begin position="105"/>
        <end position="183"/>
    </location>
</feature>
<feature type="repeat" description="WD" evidence="6">
    <location>
        <begin position="417"/>
        <end position="458"/>
    </location>
</feature>
<dbReference type="Proteomes" id="UP001412239">
    <property type="component" value="Unassembled WGS sequence"/>
</dbReference>
<comment type="subunit">
    <text evidence="5">Interacts with creB.</text>
</comment>
<protein>
    <submittedName>
        <fullName evidence="8">Uncharacterized protein</fullName>
    </submittedName>
</protein>
<comment type="function">
    <text evidence="3">Component of the regulatory network controlling carbon source utilization through ubiquitination and deubiquitination involving creA, creB, creC, creD and acrB. Required to prevent the proteolysis of the CreB deubiquitinating enzyme in the absence of carbon catabolite repression. CreB deubiquitinating enzyme stabilized in a complex with the CreC leads to the expression of genes such as those in the proline and quinate pathways.</text>
</comment>
<reference evidence="8" key="1">
    <citation type="submission" date="2015-10" db="EMBL/GenBank/DDBJ databases">
        <authorList>
            <person name="Regsiter A."/>
            <person name="william w."/>
        </authorList>
    </citation>
    <scope>NUCLEOTIDE SEQUENCE</scope>
    <source>
        <strain evidence="8">Montdore</strain>
    </source>
</reference>
<dbReference type="GO" id="GO:0045013">
    <property type="term" value="P:carbon catabolite repression of transcription"/>
    <property type="evidence" value="ECO:0007669"/>
    <property type="project" value="TreeGrafter"/>
</dbReference>
<dbReference type="EMBL" id="LN891100">
    <property type="protein sequence ID" value="CUS09046.1"/>
    <property type="molecule type" value="Genomic_DNA"/>
</dbReference>
<evidence type="ECO:0000256" key="2">
    <source>
        <dbReference type="ARBA" id="ARBA00022737"/>
    </source>
</evidence>
<evidence type="ECO:0000256" key="1">
    <source>
        <dbReference type="ARBA" id="ARBA00022574"/>
    </source>
</evidence>
<dbReference type="InterPro" id="IPR051362">
    <property type="entry name" value="WD_repeat_creC_regulators"/>
</dbReference>
<gene>
    <name evidence="8" type="ORF">GSTUAT00006873001</name>
</gene>
<organism evidence="8 9">
    <name type="scientific">Tuber aestivum</name>
    <name type="common">summer truffle</name>
    <dbReference type="NCBI Taxonomy" id="59557"/>
    <lineage>
        <taxon>Eukaryota</taxon>
        <taxon>Fungi</taxon>
        <taxon>Dikarya</taxon>
        <taxon>Ascomycota</taxon>
        <taxon>Pezizomycotina</taxon>
        <taxon>Pezizomycetes</taxon>
        <taxon>Pezizales</taxon>
        <taxon>Tuberaceae</taxon>
        <taxon>Tuber</taxon>
    </lineage>
</organism>
<dbReference type="InterPro" id="IPR015943">
    <property type="entry name" value="WD40/YVTN_repeat-like_dom_sf"/>
</dbReference>
<dbReference type="Pfam" id="PF00400">
    <property type="entry name" value="WD40"/>
    <property type="match status" value="2"/>
</dbReference>
<evidence type="ECO:0000256" key="4">
    <source>
        <dbReference type="ARBA" id="ARBA00038107"/>
    </source>
</evidence>
<dbReference type="InterPro" id="IPR001680">
    <property type="entry name" value="WD40_rpt"/>
</dbReference>
<dbReference type="SUPFAM" id="SSF50978">
    <property type="entry name" value="WD40 repeat-like"/>
    <property type="match status" value="1"/>
</dbReference>
<feature type="compositionally biased region" description="Polar residues" evidence="7">
    <location>
        <begin position="135"/>
        <end position="146"/>
    </location>
</feature>
<evidence type="ECO:0000256" key="6">
    <source>
        <dbReference type="PROSITE-ProRule" id="PRU00221"/>
    </source>
</evidence>
<evidence type="ECO:0000256" key="7">
    <source>
        <dbReference type="SAM" id="MobiDB-lite"/>
    </source>
</evidence>
<evidence type="ECO:0000256" key="3">
    <source>
        <dbReference type="ARBA" id="ARBA00037241"/>
    </source>
</evidence>
<keyword evidence="1 6" id="KW-0853">WD repeat</keyword>